<comment type="subcellular location">
    <subcellularLocation>
        <location evidence="1">Nucleus</location>
    </subcellularLocation>
</comment>
<dbReference type="InterPro" id="IPR021858">
    <property type="entry name" value="Fun_TF"/>
</dbReference>
<dbReference type="GO" id="GO:0005634">
    <property type="term" value="C:nucleus"/>
    <property type="evidence" value="ECO:0007669"/>
    <property type="project" value="UniProtKB-SubCell"/>
</dbReference>
<sequence length="367" mass="41572">MFRIENIARIGLAVDYDSNGYRGLLPYAMNDIAVMNAMLAVAASHHSRWQNTTDVESRNYLNLSISGLQEKIRNPAKVFAGSARWIEHYNAIRRGVELQKWADLSPFVKTWICMLDTQSALNTGHSILPELQYWLNEPSTPSSKETVFIDPLFGCTVELLKLLCAASEIFSKIEKGKQLSRETFFELQGLQRRIKATQIPDSTKPLLRVMCHGEMDRTYDPISLGLNNWELTARVVATAEIYRHAAHIYVHRIAYDLTERTLDCAIASSVSEALRLLTLVPDAIGPGAGLGWCLVVIGSEIDSEDQRKYIRSRVHMLHSLGVNSTRSAERILDEIWNQRNMALRGDSQRLVRYQDVMRELGEPQVLV</sequence>
<organism evidence="3 4">
    <name type="scientific">Penicillium frequentans</name>
    <dbReference type="NCBI Taxonomy" id="3151616"/>
    <lineage>
        <taxon>Eukaryota</taxon>
        <taxon>Fungi</taxon>
        <taxon>Dikarya</taxon>
        <taxon>Ascomycota</taxon>
        <taxon>Pezizomycotina</taxon>
        <taxon>Eurotiomycetes</taxon>
        <taxon>Eurotiomycetidae</taxon>
        <taxon>Eurotiales</taxon>
        <taxon>Aspergillaceae</taxon>
        <taxon>Penicillium</taxon>
    </lineage>
</organism>
<dbReference type="GO" id="GO:0003700">
    <property type="term" value="F:DNA-binding transcription factor activity"/>
    <property type="evidence" value="ECO:0007669"/>
    <property type="project" value="TreeGrafter"/>
</dbReference>
<evidence type="ECO:0000313" key="3">
    <source>
        <dbReference type="EMBL" id="KAJ5556478.1"/>
    </source>
</evidence>
<comment type="caution">
    <text evidence="3">The sequence shown here is derived from an EMBL/GenBank/DDBJ whole genome shotgun (WGS) entry which is preliminary data.</text>
</comment>
<dbReference type="Pfam" id="PF11951">
    <property type="entry name" value="Fungal_trans_2"/>
    <property type="match status" value="2"/>
</dbReference>
<keyword evidence="4" id="KW-1185">Reference proteome</keyword>
<dbReference type="AlphaFoldDB" id="A0AAD6D5Q1"/>
<name>A0AAD6D5Q1_9EURO</name>
<gene>
    <name evidence="3" type="ORF">N7494_000393</name>
</gene>
<dbReference type="GO" id="GO:0000976">
    <property type="term" value="F:transcription cis-regulatory region binding"/>
    <property type="evidence" value="ECO:0007669"/>
    <property type="project" value="TreeGrafter"/>
</dbReference>
<evidence type="ECO:0000313" key="4">
    <source>
        <dbReference type="Proteomes" id="UP001220324"/>
    </source>
</evidence>
<keyword evidence="2" id="KW-0539">Nucleus</keyword>
<dbReference type="EMBL" id="JAQIZZ010000001">
    <property type="protein sequence ID" value="KAJ5556478.1"/>
    <property type="molecule type" value="Genomic_DNA"/>
</dbReference>
<protein>
    <submittedName>
        <fullName evidence="3">Uncharacterized protein</fullName>
    </submittedName>
</protein>
<evidence type="ECO:0000256" key="2">
    <source>
        <dbReference type="ARBA" id="ARBA00023242"/>
    </source>
</evidence>
<evidence type="ECO:0000256" key="1">
    <source>
        <dbReference type="ARBA" id="ARBA00004123"/>
    </source>
</evidence>
<dbReference type="PANTHER" id="PTHR37534:SF7">
    <property type="entry name" value="TRANSCRIPTIONAL ACTIVATOR PROTEIN UGA3"/>
    <property type="match status" value="1"/>
</dbReference>
<dbReference type="PANTHER" id="PTHR37534">
    <property type="entry name" value="TRANSCRIPTIONAL ACTIVATOR PROTEIN UGA3"/>
    <property type="match status" value="1"/>
</dbReference>
<dbReference type="Proteomes" id="UP001220324">
    <property type="component" value="Unassembled WGS sequence"/>
</dbReference>
<accession>A0AAD6D5Q1</accession>
<dbReference type="GO" id="GO:0045944">
    <property type="term" value="P:positive regulation of transcription by RNA polymerase II"/>
    <property type="evidence" value="ECO:0007669"/>
    <property type="project" value="TreeGrafter"/>
</dbReference>
<proteinExistence type="predicted"/>
<reference evidence="3 4" key="1">
    <citation type="journal article" date="2023" name="IMA Fungus">
        <title>Comparative genomic study of the Penicillium genus elucidates a diverse pangenome and 15 lateral gene transfer events.</title>
        <authorList>
            <person name="Petersen C."/>
            <person name="Sorensen T."/>
            <person name="Nielsen M.R."/>
            <person name="Sondergaard T.E."/>
            <person name="Sorensen J.L."/>
            <person name="Fitzpatrick D.A."/>
            <person name="Frisvad J.C."/>
            <person name="Nielsen K.L."/>
        </authorList>
    </citation>
    <scope>NUCLEOTIDE SEQUENCE [LARGE SCALE GENOMIC DNA]</scope>
    <source>
        <strain evidence="3 4">IBT 35679</strain>
    </source>
</reference>